<dbReference type="CDD" id="cd21120">
    <property type="entry name" value="SPASM_anSME"/>
    <property type="match status" value="1"/>
</dbReference>
<protein>
    <recommendedName>
        <fullName evidence="8">Radical SAM core domain-containing protein</fullName>
    </recommendedName>
</protein>
<evidence type="ECO:0000256" key="1">
    <source>
        <dbReference type="ARBA" id="ARBA00001966"/>
    </source>
</evidence>
<dbReference type="SUPFAM" id="SSF102114">
    <property type="entry name" value="Radical SAM enzymes"/>
    <property type="match status" value="1"/>
</dbReference>
<keyword evidence="3" id="KW-0949">S-adenosyl-L-methionine</keyword>
<comment type="similarity">
    <text evidence="7">Belongs to the radical SAM superfamily. Anaerobic sulfatase-maturating enzyme family.</text>
</comment>
<dbReference type="GO" id="GO:0046872">
    <property type="term" value="F:metal ion binding"/>
    <property type="evidence" value="ECO:0007669"/>
    <property type="project" value="UniProtKB-KW"/>
</dbReference>
<evidence type="ECO:0000256" key="2">
    <source>
        <dbReference type="ARBA" id="ARBA00022485"/>
    </source>
</evidence>
<dbReference type="InterPro" id="IPR023867">
    <property type="entry name" value="Sulphatase_maturase_rSAM"/>
</dbReference>
<accession>A0A7W5UFS2</accession>
<dbReference type="InterPro" id="IPR023885">
    <property type="entry name" value="4Fe4S-binding_SPASM_dom"/>
</dbReference>
<dbReference type="Pfam" id="PF13186">
    <property type="entry name" value="SPASM"/>
    <property type="match status" value="1"/>
</dbReference>
<dbReference type="InterPro" id="IPR007197">
    <property type="entry name" value="rSAM"/>
</dbReference>
<dbReference type="PANTHER" id="PTHR43273">
    <property type="entry name" value="ANAEROBIC SULFATASE-MATURATING ENZYME HOMOLOG ASLB-RELATED"/>
    <property type="match status" value="1"/>
</dbReference>
<evidence type="ECO:0000256" key="5">
    <source>
        <dbReference type="ARBA" id="ARBA00023004"/>
    </source>
</evidence>
<reference evidence="9 10" key="1">
    <citation type="submission" date="2020-08" db="EMBL/GenBank/DDBJ databases">
        <title>Genomic Encyclopedia of Type Strains, Phase IV (KMG-IV): sequencing the most valuable type-strain genomes for metagenomic binning, comparative biology and taxonomic classification.</title>
        <authorList>
            <person name="Goeker M."/>
        </authorList>
    </citation>
    <scope>NUCLEOTIDE SEQUENCE [LARGE SCALE GENOMIC DNA]</scope>
    <source>
        <strain evidence="9 10">DSM 22548</strain>
    </source>
</reference>
<evidence type="ECO:0000256" key="6">
    <source>
        <dbReference type="ARBA" id="ARBA00023014"/>
    </source>
</evidence>
<dbReference type="NCBIfam" id="TIGR03942">
    <property type="entry name" value="sulfatase_rSAM"/>
    <property type="match status" value="1"/>
</dbReference>
<comment type="caution">
    <text evidence="9">The sequence shown here is derived from an EMBL/GenBank/DDBJ whole genome shotgun (WGS) entry which is preliminary data.</text>
</comment>
<gene>
    <name evidence="9" type="ORF">FHS60_001917</name>
</gene>
<dbReference type="SFLD" id="SFLDS00029">
    <property type="entry name" value="Radical_SAM"/>
    <property type="match status" value="1"/>
</dbReference>
<feature type="domain" description="Radical SAM core" evidence="8">
    <location>
        <begin position="17"/>
        <end position="259"/>
    </location>
</feature>
<dbReference type="CDD" id="cd01335">
    <property type="entry name" value="Radical_SAM"/>
    <property type="match status" value="1"/>
</dbReference>
<dbReference type="PANTHER" id="PTHR43273:SF3">
    <property type="entry name" value="ANAEROBIC SULFATASE-MATURATING ENZYME HOMOLOG ASLB-RELATED"/>
    <property type="match status" value="1"/>
</dbReference>
<dbReference type="NCBIfam" id="NF010308">
    <property type="entry name" value="PRK13745.1"/>
    <property type="match status" value="1"/>
</dbReference>
<organism evidence="9 10">
    <name type="scientific">Alloprevotella rava</name>
    <dbReference type="NCBI Taxonomy" id="671218"/>
    <lineage>
        <taxon>Bacteria</taxon>
        <taxon>Pseudomonadati</taxon>
        <taxon>Bacteroidota</taxon>
        <taxon>Bacteroidia</taxon>
        <taxon>Bacteroidales</taxon>
        <taxon>Prevotellaceae</taxon>
        <taxon>Alloprevotella</taxon>
    </lineage>
</organism>
<dbReference type="GO" id="GO:0016491">
    <property type="term" value="F:oxidoreductase activity"/>
    <property type="evidence" value="ECO:0007669"/>
    <property type="project" value="InterPro"/>
</dbReference>
<keyword evidence="5" id="KW-0408">Iron</keyword>
<dbReference type="PROSITE" id="PS51918">
    <property type="entry name" value="RADICAL_SAM"/>
    <property type="match status" value="1"/>
</dbReference>
<dbReference type="SFLD" id="SFLDG01386">
    <property type="entry name" value="main_SPASM_domain-containing"/>
    <property type="match status" value="1"/>
</dbReference>
<dbReference type="NCBIfam" id="TIGR04085">
    <property type="entry name" value="rSAM_more_4Fe4S"/>
    <property type="match status" value="1"/>
</dbReference>
<dbReference type="SFLD" id="SFLDG01072">
    <property type="entry name" value="dehydrogenase_like"/>
    <property type="match status" value="1"/>
</dbReference>
<dbReference type="InterPro" id="IPR013785">
    <property type="entry name" value="Aldolase_TIM"/>
</dbReference>
<comment type="cofactor">
    <cofactor evidence="1">
        <name>[4Fe-4S] cluster</name>
        <dbReference type="ChEBI" id="CHEBI:49883"/>
    </cofactor>
</comment>
<dbReference type="InterPro" id="IPR058240">
    <property type="entry name" value="rSAM_sf"/>
</dbReference>
<keyword evidence="2" id="KW-0004">4Fe-4S</keyword>
<dbReference type="AlphaFoldDB" id="A0A7W5UFS2"/>
<dbReference type="SFLD" id="SFLDF00285">
    <property type="entry name" value="anaerobic_Ser-type_sulfatase-m"/>
    <property type="match status" value="1"/>
</dbReference>
<dbReference type="Pfam" id="PF04055">
    <property type="entry name" value="Radical_SAM"/>
    <property type="match status" value="1"/>
</dbReference>
<dbReference type="Gene3D" id="3.20.20.70">
    <property type="entry name" value="Aldolase class I"/>
    <property type="match status" value="1"/>
</dbReference>
<proteinExistence type="inferred from homology"/>
<evidence type="ECO:0000313" key="10">
    <source>
        <dbReference type="Proteomes" id="UP000541425"/>
    </source>
</evidence>
<dbReference type="EMBL" id="JACICA010000012">
    <property type="protein sequence ID" value="MBB3703428.1"/>
    <property type="molecule type" value="Genomic_DNA"/>
</dbReference>
<evidence type="ECO:0000256" key="7">
    <source>
        <dbReference type="ARBA" id="ARBA00023601"/>
    </source>
</evidence>
<dbReference type="SFLD" id="SFLDG01067">
    <property type="entry name" value="SPASM/twitch_domain_containing"/>
    <property type="match status" value="1"/>
</dbReference>
<dbReference type="GO" id="GO:0051539">
    <property type="term" value="F:4 iron, 4 sulfur cluster binding"/>
    <property type="evidence" value="ECO:0007669"/>
    <property type="project" value="UniProtKB-KW"/>
</dbReference>
<dbReference type="Proteomes" id="UP000541425">
    <property type="component" value="Unassembled WGS sequence"/>
</dbReference>
<dbReference type="RefSeq" id="WP_183697776.1">
    <property type="nucleotide sequence ID" value="NZ_JACICA010000012.1"/>
</dbReference>
<dbReference type="InterPro" id="IPR047207">
    <property type="entry name" value="SPASM_anSME"/>
</dbReference>
<keyword evidence="4" id="KW-0479">Metal-binding</keyword>
<name>A0A7W5UFS2_9BACT</name>
<evidence type="ECO:0000313" key="9">
    <source>
        <dbReference type="EMBL" id="MBB3703428.1"/>
    </source>
</evidence>
<sequence length="422" mass="49410">MKHTADPFNISGNELQAISIQPQYVMLKPVGSICNLACKYCYYTEKKRLYPKVANQIMDEDLLESFTKQYIEMQPTPNVLFTWHGGETLMRPIKFYEYALELQRKYGLGRNINNCIQTNATLITDEWARFFHENNFLVGVSIDGPQEFHDEYRRSRSGKPTWQQVMRGIQLLNKYNVEWNALAVVNDFNGDYPLDFYHFFKEIHCHYIQFTPIVERKLQHSDGRELSSPTEESSDIWDFSVTPEQWGDFLCKIFDEWVRHDVGEYYIQLFDATLANWMGVPPGICTLAETCGHATAMEFNGDVYACDHFVFPEYKIGNINEQPLVEITNSPEQKAFGADKKDSLPQECKECEWLFACHGECPRLRFTKDKYGNAGLNYLCRGYRKFFEHVAPYMDYMKYQLQQEEAPAKVMKWVAEGMPQYR</sequence>
<evidence type="ECO:0000259" key="8">
    <source>
        <dbReference type="PROSITE" id="PS51918"/>
    </source>
</evidence>
<evidence type="ECO:0000256" key="4">
    <source>
        <dbReference type="ARBA" id="ARBA00022723"/>
    </source>
</evidence>
<keyword evidence="6" id="KW-0411">Iron-sulfur</keyword>
<dbReference type="SFLD" id="SFLDG01384">
    <property type="entry name" value="thioether_bond_formation_requi"/>
    <property type="match status" value="1"/>
</dbReference>
<dbReference type="InterPro" id="IPR034491">
    <property type="entry name" value="Anaerob_Ser_sulfatase-maturase"/>
</dbReference>
<evidence type="ECO:0000256" key="3">
    <source>
        <dbReference type="ARBA" id="ARBA00022691"/>
    </source>
</evidence>